<dbReference type="STRING" id="796925.A0A137P355"/>
<evidence type="ECO:0000313" key="4">
    <source>
        <dbReference type="Proteomes" id="UP000070444"/>
    </source>
</evidence>
<feature type="coiled-coil region" evidence="1">
    <location>
        <begin position="322"/>
        <end position="356"/>
    </location>
</feature>
<dbReference type="Gene3D" id="1.20.58.80">
    <property type="entry name" value="Phosphotransferase system, lactose/cellobiose-type IIA subunit"/>
    <property type="match status" value="1"/>
</dbReference>
<reference evidence="3 4" key="1">
    <citation type="journal article" date="2015" name="Genome Biol. Evol.">
        <title>Phylogenomic analyses indicate that early fungi evolved digesting cell walls of algal ancestors of land plants.</title>
        <authorList>
            <person name="Chang Y."/>
            <person name="Wang S."/>
            <person name="Sekimoto S."/>
            <person name="Aerts A.L."/>
            <person name="Choi C."/>
            <person name="Clum A."/>
            <person name="LaButti K.M."/>
            <person name="Lindquist E.A."/>
            <person name="Yee Ngan C."/>
            <person name="Ohm R.A."/>
            <person name="Salamov A.A."/>
            <person name="Grigoriev I.V."/>
            <person name="Spatafora J.W."/>
            <person name="Berbee M.L."/>
        </authorList>
    </citation>
    <scope>NUCLEOTIDE SEQUENCE [LARGE SCALE GENOMIC DNA]</scope>
    <source>
        <strain evidence="3 4">NRRL 28638</strain>
    </source>
</reference>
<dbReference type="PANTHER" id="PTHR40130">
    <property type="entry name" value="EXPRESSED PROTEIN"/>
    <property type="match status" value="1"/>
</dbReference>
<keyword evidence="1" id="KW-0175">Coiled coil</keyword>
<accession>A0A137P355</accession>
<dbReference type="SUPFAM" id="SSF140361">
    <property type="entry name" value="MIT domain-like"/>
    <property type="match status" value="1"/>
</dbReference>
<dbReference type="OrthoDB" id="3197614at2759"/>
<keyword evidence="4" id="KW-1185">Reference proteome</keyword>
<dbReference type="OMA" id="RMLYNEH"/>
<name>A0A137P355_CONC2</name>
<feature type="region of interest" description="Disordered" evidence="2">
    <location>
        <begin position="108"/>
        <end position="127"/>
    </location>
</feature>
<evidence type="ECO:0000256" key="2">
    <source>
        <dbReference type="SAM" id="MobiDB-lite"/>
    </source>
</evidence>
<evidence type="ECO:0000313" key="3">
    <source>
        <dbReference type="EMBL" id="KXN69408.1"/>
    </source>
</evidence>
<sequence length="372" mass="42354">MSTSAVNLGHQQANQAEYHSELQQWKQAKDCHELAAKYFLEALDCSTDPEIRNTLILLNKNHTREAQTIQDTHLSKSLKKKNSLSSNLFDERRPVDAFYPTRISSEPSLGLNNSNLNNNSSNDNSNSTMHSLYKSGFPAIQLNDESFMLLKDQELDPFDRFLDTVEDLVQKISNPVAFTTVPLNFEPKAKKQIPKHIESNKMAESFYLVPSPKNHKNYDGESELIPSKTIEEYCEENYQLKVAVDQLTKQLHSVEKTSEENNNLLKSSIMQFKTDVQKQAQQLRVSQDMLKSSILIKNRNLLSNEAIGSVLYGSTSKLSNSCIGNCKKVKELEEEIKTLQAELSQKNEIINMHKKRWENLKQSAKKRGSNNG</sequence>
<dbReference type="PANTHER" id="PTHR40130:SF1">
    <property type="entry name" value="SPINDLE POLE BODY-ASSOCIATED PROTEIN CUT12 DOMAIN-CONTAINING PROTEIN"/>
    <property type="match status" value="1"/>
</dbReference>
<dbReference type="AlphaFoldDB" id="A0A137P355"/>
<dbReference type="Proteomes" id="UP000070444">
    <property type="component" value="Unassembled WGS sequence"/>
</dbReference>
<evidence type="ECO:0008006" key="5">
    <source>
        <dbReference type="Google" id="ProtNLM"/>
    </source>
</evidence>
<evidence type="ECO:0000256" key="1">
    <source>
        <dbReference type="SAM" id="Coils"/>
    </source>
</evidence>
<proteinExistence type="predicted"/>
<protein>
    <recommendedName>
        <fullName evidence="5">MIT domain-containing protein</fullName>
    </recommendedName>
</protein>
<dbReference type="EMBL" id="KQ964536">
    <property type="protein sequence ID" value="KXN69408.1"/>
    <property type="molecule type" value="Genomic_DNA"/>
</dbReference>
<gene>
    <name evidence="3" type="ORF">CONCODRAFT_85918</name>
</gene>
<organism evidence="3 4">
    <name type="scientific">Conidiobolus coronatus (strain ATCC 28846 / CBS 209.66 / NRRL 28638)</name>
    <name type="common">Delacroixia coronata</name>
    <dbReference type="NCBI Taxonomy" id="796925"/>
    <lineage>
        <taxon>Eukaryota</taxon>
        <taxon>Fungi</taxon>
        <taxon>Fungi incertae sedis</taxon>
        <taxon>Zoopagomycota</taxon>
        <taxon>Entomophthoromycotina</taxon>
        <taxon>Entomophthoromycetes</taxon>
        <taxon>Entomophthorales</taxon>
        <taxon>Ancylistaceae</taxon>
        <taxon>Conidiobolus</taxon>
    </lineage>
</organism>